<reference evidence="2 3" key="1">
    <citation type="submission" date="2014-07" db="EMBL/GenBank/DDBJ databases">
        <authorList>
            <person name="Sibley D."/>
            <person name="Venepally P."/>
            <person name="Karamycheva S."/>
            <person name="Hadjithomas M."/>
            <person name="Khan A."/>
            <person name="Brunk B."/>
            <person name="Roos D."/>
            <person name="Caler E."/>
            <person name="Lorenzi H."/>
        </authorList>
    </citation>
    <scope>NUCLEOTIDE SEQUENCE [LARGE SCALE GENOMIC DNA]</scope>
    <source>
        <strain evidence="2 3">FOU</strain>
    </source>
</reference>
<evidence type="ECO:0000313" key="2">
    <source>
        <dbReference type="EMBL" id="KFG52857.1"/>
    </source>
</evidence>
<organism evidence="2 3">
    <name type="scientific">Toxoplasma gondii FOU</name>
    <dbReference type="NCBI Taxonomy" id="943167"/>
    <lineage>
        <taxon>Eukaryota</taxon>
        <taxon>Sar</taxon>
        <taxon>Alveolata</taxon>
        <taxon>Apicomplexa</taxon>
        <taxon>Conoidasida</taxon>
        <taxon>Coccidia</taxon>
        <taxon>Eucoccidiorida</taxon>
        <taxon>Eimeriorina</taxon>
        <taxon>Sarcocystidae</taxon>
        <taxon>Toxoplasma</taxon>
    </lineage>
</organism>
<proteinExistence type="predicted"/>
<evidence type="ECO:0000313" key="3">
    <source>
        <dbReference type="Proteomes" id="UP000028838"/>
    </source>
</evidence>
<dbReference type="VEuPathDB" id="ToxoDB:TGFOU_215270"/>
<feature type="region of interest" description="Disordered" evidence="1">
    <location>
        <begin position="1"/>
        <end position="164"/>
    </location>
</feature>
<dbReference type="Proteomes" id="UP000028838">
    <property type="component" value="Unassembled WGS sequence"/>
</dbReference>
<dbReference type="EMBL" id="AEYH02001051">
    <property type="protein sequence ID" value="KFG52857.1"/>
    <property type="molecule type" value="Genomic_DNA"/>
</dbReference>
<feature type="compositionally biased region" description="Basic and acidic residues" evidence="1">
    <location>
        <begin position="1"/>
        <end position="18"/>
    </location>
</feature>
<comment type="caution">
    <text evidence="2">The sequence shown here is derived from an EMBL/GenBank/DDBJ whole genome shotgun (WGS) entry which is preliminary data.</text>
</comment>
<accession>A0A086L889</accession>
<feature type="compositionally biased region" description="Basic and acidic residues" evidence="1">
    <location>
        <begin position="124"/>
        <end position="155"/>
    </location>
</feature>
<feature type="compositionally biased region" description="Basic and acidic residues" evidence="1">
    <location>
        <begin position="90"/>
        <end position="101"/>
    </location>
</feature>
<feature type="compositionally biased region" description="Basic residues" evidence="1">
    <location>
        <begin position="65"/>
        <end position="79"/>
    </location>
</feature>
<gene>
    <name evidence="2" type="ORF">TGFOU_215270</name>
</gene>
<protein>
    <submittedName>
        <fullName evidence="2">Uncharacterized protein</fullName>
    </submittedName>
</protein>
<dbReference type="AlphaFoldDB" id="A0A086L889"/>
<name>A0A086L889_TOXGO</name>
<sequence>MQTGRQEEGRGEFERQDGQKVQPEEDPVQKDSTGADSRRRSRAGVETGGRTGAADMGESSWGVVRRMRGEKRNCKRHSKWGTTKVSGPKRCREEMRSENRRGGGPANHGLLKDGDTDATIDECGGCREAETKKEKKVGVFSDRSTDKPISAERRFPQRSSPQTA</sequence>
<evidence type="ECO:0000256" key="1">
    <source>
        <dbReference type="SAM" id="MobiDB-lite"/>
    </source>
</evidence>